<keyword evidence="3" id="KW-0677">Repeat</keyword>
<evidence type="ECO:0000256" key="4">
    <source>
        <dbReference type="SAM" id="SignalP"/>
    </source>
</evidence>
<evidence type="ECO:0000313" key="5">
    <source>
        <dbReference type="EMBL" id="KAK6170528.1"/>
    </source>
</evidence>
<sequence>MVPVRYMLLVSGMLMAYVSADDMCIPECKCSDDEDGNFHINCDKLQSVEIPRDLSKFAGFDKPIRLSLSENAFKRVSKGDFPPNVQIVALDLSRNRGLTITDDAFANIKNLRSLNLDDLRLPFTSNLNFLKGLSKLQSLSLNKNYQFGDGLIPASMISGLGLNSLNDLQFQECYIKGIEDGAFSGININGHLDLSANQLDHIPDELKTLNNVTSLDISQNSLRKLPSNSFLGMGELRKLSISNNYISEKDILVDSFNGLQLQELSLEQSVLNTIPTPALKGLSKLKVLRLKNNPIKTIPEGAFNGSYCLEELDISNALVEIGMVHLEDQMDCIQKLYLNNMQIREVPAFIKNFKILDFLLLDGNSITTIKKGDFVDTTVSKVSLAMNPLTEIQAGAFAEFPQTVTLVLSKTQITNLNFVRDYPYGTIREIELKEITPICDCDLAFAEYRTYVIHGNCNLNGTREVVISSEDFMKVTSDCWPGGRSPMKKDVWAVKGNNSANSVESSNVMKSILFCLALILGGRV</sequence>
<keyword evidence="1" id="KW-0433">Leucine-rich repeat</keyword>
<dbReference type="InterPro" id="IPR050328">
    <property type="entry name" value="Dev_Immune_Receptor"/>
</dbReference>
<dbReference type="EMBL" id="JAZGQO010000014">
    <property type="protein sequence ID" value="KAK6170528.1"/>
    <property type="molecule type" value="Genomic_DNA"/>
</dbReference>
<dbReference type="Gene3D" id="3.80.10.10">
    <property type="entry name" value="Ribonuclease Inhibitor"/>
    <property type="match status" value="2"/>
</dbReference>
<dbReference type="PANTHER" id="PTHR24373">
    <property type="entry name" value="SLIT RELATED LEUCINE-RICH REPEAT NEURONAL PROTEIN"/>
    <property type="match status" value="1"/>
</dbReference>
<feature type="chain" id="PRO_5042810595" evidence="4">
    <location>
        <begin position="21"/>
        <end position="524"/>
    </location>
</feature>
<dbReference type="GO" id="GO:0005615">
    <property type="term" value="C:extracellular space"/>
    <property type="evidence" value="ECO:0007669"/>
    <property type="project" value="TreeGrafter"/>
</dbReference>
<organism evidence="5 6">
    <name type="scientific">Patella caerulea</name>
    <name type="common">Rayed Mediterranean limpet</name>
    <dbReference type="NCBI Taxonomy" id="87958"/>
    <lineage>
        <taxon>Eukaryota</taxon>
        <taxon>Metazoa</taxon>
        <taxon>Spiralia</taxon>
        <taxon>Lophotrochozoa</taxon>
        <taxon>Mollusca</taxon>
        <taxon>Gastropoda</taxon>
        <taxon>Patellogastropoda</taxon>
        <taxon>Patelloidea</taxon>
        <taxon>Patellidae</taxon>
        <taxon>Patella</taxon>
    </lineage>
</organism>
<dbReference type="Proteomes" id="UP001347796">
    <property type="component" value="Unassembled WGS sequence"/>
</dbReference>
<gene>
    <name evidence="5" type="ORF">SNE40_018902</name>
</gene>
<name>A0AAN8J848_PATCE</name>
<evidence type="ECO:0000256" key="2">
    <source>
        <dbReference type="ARBA" id="ARBA00022729"/>
    </source>
</evidence>
<keyword evidence="6" id="KW-1185">Reference proteome</keyword>
<reference evidence="5 6" key="1">
    <citation type="submission" date="2024-01" db="EMBL/GenBank/DDBJ databases">
        <title>The genome of the rayed Mediterranean limpet Patella caerulea (Linnaeus, 1758).</title>
        <authorList>
            <person name="Anh-Thu Weber A."/>
            <person name="Halstead-Nussloch G."/>
        </authorList>
    </citation>
    <scope>NUCLEOTIDE SEQUENCE [LARGE SCALE GENOMIC DNA]</scope>
    <source>
        <strain evidence="5">AATW-2023a</strain>
        <tissue evidence="5">Whole specimen</tissue>
    </source>
</reference>
<comment type="caution">
    <text evidence="5">The sequence shown here is derived from an EMBL/GenBank/DDBJ whole genome shotgun (WGS) entry which is preliminary data.</text>
</comment>
<keyword evidence="2 4" id="KW-0732">Signal</keyword>
<dbReference type="InterPro" id="IPR001611">
    <property type="entry name" value="Leu-rich_rpt"/>
</dbReference>
<feature type="signal peptide" evidence="4">
    <location>
        <begin position="1"/>
        <end position="20"/>
    </location>
</feature>
<dbReference type="InterPro" id="IPR032675">
    <property type="entry name" value="LRR_dom_sf"/>
</dbReference>
<dbReference type="Pfam" id="PF13855">
    <property type="entry name" value="LRR_8"/>
    <property type="match status" value="2"/>
</dbReference>
<proteinExistence type="predicted"/>
<protein>
    <submittedName>
        <fullName evidence="5">Uncharacterized protein</fullName>
    </submittedName>
</protein>
<dbReference type="GO" id="GO:0031012">
    <property type="term" value="C:extracellular matrix"/>
    <property type="evidence" value="ECO:0007669"/>
    <property type="project" value="TreeGrafter"/>
</dbReference>
<accession>A0AAN8J848</accession>
<evidence type="ECO:0000256" key="1">
    <source>
        <dbReference type="ARBA" id="ARBA00022614"/>
    </source>
</evidence>
<dbReference type="SUPFAM" id="SSF52047">
    <property type="entry name" value="RNI-like"/>
    <property type="match status" value="1"/>
</dbReference>
<evidence type="ECO:0000313" key="6">
    <source>
        <dbReference type="Proteomes" id="UP001347796"/>
    </source>
</evidence>
<dbReference type="SMART" id="SM00369">
    <property type="entry name" value="LRR_TYP"/>
    <property type="match status" value="5"/>
</dbReference>
<dbReference type="PANTHER" id="PTHR24373:SF370">
    <property type="entry name" value="FISH-LIPS, ISOFORM E"/>
    <property type="match status" value="1"/>
</dbReference>
<dbReference type="InterPro" id="IPR003591">
    <property type="entry name" value="Leu-rich_rpt_typical-subtyp"/>
</dbReference>
<dbReference type="AlphaFoldDB" id="A0AAN8J848"/>
<evidence type="ECO:0000256" key="3">
    <source>
        <dbReference type="ARBA" id="ARBA00022737"/>
    </source>
</evidence>
<dbReference type="PROSITE" id="PS51450">
    <property type="entry name" value="LRR"/>
    <property type="match status" value="2"/>
</dbReference>